<evidence type="ECO:0000313" key="3">
    <source>
        <dbReference type="Proteomes" id="UP000320338"/>
    </source>
</evidence>
<protein>
    <recommendedName>
        <fullName evidence="1">ARG and Rhodanese-Phosphatase-superfamily-associated domain-containing protein</fullName>
    </recommendedName>
</protein>
<keyword evidence="3" id="KW-1185">Reference proteome</keyword>
<comment type="caution">
    <text evidence="2">The sequence shown here is derived from an EMBL/GenBank/DDBJ whole genome shotgun (WGS) entry which is preliminary data.</text>
</comment>
<dbReference type="AlphaFoldDB" id="A0A4Y3WMW7"/>
<name>A0A4Y3WMW7_9PSEU</name>
<accession>A0A4Y3WMW7</accession>
<gene>
    <name evidence="2" type="ORF">PHY01_21110</name>
</gene>
<organism evidence="2 3">
    <name type="scientific">Pseudonocardia hydrocarbonoxydans</name>
    <dbReference type="NCBI Taxonomy" id="76726"/>
    <lineage>
        <taxon>Bacteria</taxon>
        <taxon>Bacillati</taxon>
        <taxon>Actinomycetota</taxon>
        <taxon>Actinomycetes</taxon>
        <taxon>Pseudonocardiales</taxon>
        <taxon>Pseudonocardiaceae</taxon>
        <taxon>Pseudonocardia</taxon>
    </lineage>
</organism>
<dbReference type="Pfam" id="PF20208">
    <property type="entry name" value="ARPP-1"/>
    <property type="match status" value="1"/>
</dbReference>
<proteinExistence type="predicted"/>
<sequence>MDVHVGNPVVRGALTVFPVFNGAAVADTGYALGGVLVAERADAVVGELVVHNPGERPALVLEGELLAGGRQDRVAARSVLVEPGASVALAVRCVERARWSGAAVHSRGGRRAPLAVRTARGQREVWERVAGYGEGESLFETVRHLDTAASALVRGLAPLPFQCGVLVGIAGRPVLLEVFDAPSTLAAVWDGLLHAAALDALGRRPVPTLGRHARRFAADPGSRVAVLHWHGRAVHTVAVNERAAA</sequence>
<evidence type="ECO:0000259" key="1">
    <source>
        <dbReference type="Pfam" id="PF20208"/>
    </source>
</evidence>
<reference evidence="2 3" key="1">
    <citation type="submission" date="2019-06" db="EMBL/GenBank/DDBJ databases">
        <title>Whole genome shotgun sequence of Pseudonocardia hydrocarbonoxydans NBRC 14498.</title>
        <authorList>
            <person name="Hosoyama A."/>
            <person name="Uohara A."/>
            <person name="Ohji S."/>
            <person name="Ichikawa N."/>
        </authorList>
    </citation>
    <scope>NUCLEOTIDE SEQUENCE [LARGE SCALE GENOMIC DNA]</scope>
    <source>
        <strain evidence="2 3">NBRC 14498</strain>
    </source>
</reference>
<evidence type="ECO:0000313" key="2">
    <source>
        <dbReference type="EMBL" id="GEC19828.1"/>
    </source>
</evidence>
<dbReference type="InterPro" id="IPR046699">
    <property type="entry name" value="ARPP-1"/>
</dbReference>
<dbReference type="RefSeq" id="WP_170183745.1">
    <property type="nucleotide sequence ID" value="NZ_BAAARZ010000004.1"/>
</dbReference>
<dbReference type="Proteomes" id="UP000320338">
    <property type="component" value="Unassembled WGS sequence"/>
</dbReference>
<feature type="domain" description="ARG and Rhodanese-Phosphatase-superfamily-associated" evidence="1">
    <location>
        <begin position="3"/>
        <end position="217"/>
    </location>
</feature>
<dbReference type="EMBL" id="BJNG01000016">
    <property type="protein sequence ID" value="GEC19828.1"/>
    <property type="molecule type" value="Genomic_DNA"/>
</dbReference>